<name>A0AAV7P3A1_PLEWA</name>
<dbReference type="AlphaFoldDB" id="A0AAV7P3A1"/>
<gene>
    <name evidence="1" type="ORF">NDU88_007830</name>
</gene>
<dbReference type="Proteomes" id="UP001066276">
    <property type="component" value="Chromosome 8"/>
</dbReference>
<evidence type="ECO:0000313" key="2">
    <source>
        <dbReference type="Proteomes" id="UP001066276"/>
    </source>
</evidence>
<comment type="caution">
    <text evidence="1">The sequence shown here is derived from an EMBL/GenBank/DDBJ whole genome shotgun (WGS) entry which is preliminary data.</text>
</comment>
<dbReference type="EMBL" id="JANPWB010000012">
    <property type="protein sequence ID" value="KAJ1119645.1"/>
    <property type="molecule type" value="Genomic_DNA"/>
</dbReference>
<evidence type="ECO:0000313" key="1">
    <source>
        <dbReference type="EMBL" id="KAJ1119645.1"/>
    </source>
</evidence>
<accession>A0AAV7P3A1</accession>
<protein>
    <submittedName>
        <fullName evidence="1">Uncharacterized protein</fullName>
    </submittedName>
</protein>
<reference evidence="1" key="1">
    <citation type="journal article" date="2022" name="bioRxiv">
        <title>Sequencing and chromosome-scale assembly of the giantPleurodeles waltlgenome.</title>
        <authorList>
            <person name="Brown T."/>
            <person name="Elewa A."/>
            <person name="Iarovenko S."/>
            <person name="Subramanian E."/>
            <person name="Araus A.J."/>
            <person name="Petzold A."/>
            <person name="Susuki M."/>
            <person name="Suzuki K.-i.T."/>
            <person name="Hayashi T."/>
            <person name="Toyoda A."/>
            <person name="Oliveira C."/>
            <person name="Osipova E."/>
            <person name="Leigh N.D."/>
            <person name="Simon A."/>
            <person name="Yun M.H."/>
        </authorList>
    </citation>
    <scope>NUCLEOTIDE SEQUENCE</scope>
    <source>
        <strain evidence="1">20211129_DDA</strain>
        <tissue evidence="1">Liver</tissue>
    </source>
</reference>
<keyword evidence="2" id="KW-1185">Reference proteome</keyword>
<sequence length="161" mass="18427">MLTYQPALNVSRSVRRRDSLAHHLKNNTVVSERHTRKAQSVKAKLIQYLKHRRNKYELPNCHQEKTPSVENVGAKEMPFTTFVTSITKRSGPSVRRQKFLDSSLVPLVRSYMLHSPAICTTTKTRPPDKCGEGTLLLFSNLHHVCFKVPPPPHMILEPCLF</sequence>
<proteinExistence type="predicted"/>
<organism evidence="1 2">
    <name type="scientific">Pleurodeles waltl</name>
    <name type="common">Iberian ribbed newt</name>
    <dbReference type="NCBI Taxonomy" id="8319"/>
    <lineage>
        <taxon>Eukaryota</taxon>
        <taxon>Metazoa</taxon>
        <taxon>Chordata</taxon>
        <taxon>Craniata</taxon>
        <taxon>Vertebrata</taxon>
        <taxon>Euteleostomi</taxon>
        <taxon>Amphibia</taxon>
        <taxon>Batrachia</taxon>
        <taxon>Caudata</taxon>
        <taxon>Salamandroidea</taxon>
        <taxon>Salamandridae</taxon>
        <taxon>Pleurodelinae</taxon>
        <taxon>Pleurodeles</taxon>
    </lineage>
</organism>